<comment type="subunit">
    <text evidence="5">Self-interacts. Interacts with FtsZ.</text>
</comment>
<proteinExistence type="inferred from homology"/>
<dbReference type="InterPro" id="IPR020823">
    <property type="entry name" value="Cell_div_FtsA"/>
</dbReference>
<protein>
    <recommendedName>
        <fullName evidence="5 6">Cell division protein FtsA</fullName>
    </recommendedName>
</protein>
<gene>
    <name evidence="5" type="primary">ftsA</name>
    <name evidence="8" type="ORF">VZ95_04820</name>
</gene>
<comment type="similarity">
    <text evidence="5 6">Belongs to the FtsA/MreB family.</text>
</comment>
<evidence type="ECO:0000256" key="6">
    <source>
        <dbReference type="PIRNR" id="PIRNR003101"/>
    </source>
</evidence>
<name>A0A0F3IUZ1_9PROT</name>
<dbReference type="AlphaFoldDB" id="A0A0F3IUZ1"/>
<dbReference type="InterPro" id="IPR043129">
    <property type="entry name" value="ATPase_NBD"/>
</dbReference>
<comment type="subcellular location">
    <subcellularLocation>
        <location evidence="5">Cell membrane</location>
        <topology evidence="5">Peripheral membrane protein</topology>
        <orientation evidence="5">Cytoplasmic side</orientation>
    </subcellularLocation>
    <text evidence="5">Localizes to the Z ring in an FtsZ-dependent manner. Targeted to the membrane through a conserved C-terminal amphipathic helix.</text>
</comment>
<dbReference type="EMBL" id="LAJY01000095">
    <property type="protein sequence ID" value="KJV10447.1"/>
    <property type="molecule type" value="Genomic_DNA"/>
</dbReference>
<dbReference type="GO" id="GO:0043093">
    <property type="term" value="P:FtsZ-dependent cytokinesis"/>
    <property type="evidence" value="ECO:0007669"/>
    <property type="project" value="UniProtKB-UniRule"/>
</dbReference>
<dbReference type="Proteomes" id="UP000033774">
    <property type="component" value="Unassembled WGS sequence"/>
</dbReference>
<keyword evidence="9" id="KW-1185">Reference proteome</keyword>
<dbReference type="NCBIfam" id="TIGR01174">
    <property type="entry name" value="ftsA"/>
    <property type="match status" value="1"/>
</dbReference>
<organism evidence="8 9">
    <name type="scientific">Elstera litoralis</name>
    <dbReference type="NCBI Taxonomy" id="552518"/>
    <lineage>
        <taxon>Bacteria</taxon>
        <taxon>Pseudomonadati</taxon>
        <taxon>Pseudomonadota</taxon>
        <taxon>Alphaproteobacteria</taxon>
        <taxon>Rhodospirillales</taxon>
        <taxon>Rhodospirillaceae</taxon>
        <taxon>Elstera</taxon>
    </lineage>
</organism>
<accession>A0A0F3IUZ1</accession>
<keyword evidence="1 5" id="KW-1003">Cell membrane</keyword>
<evidence type="ECO:0000256" key="4">
    <source>
        <dbReference type="ARBA" id="ARBA00023306"/>
    </source>
</evidence>
<dbReference type="SMART" id="SM00842">
    <property type="entry name" value="FtsA"/>
    <property type="match status" value="1"/>
</dbReference>
<dbReference type="Gene3D" id="3.30.1490.110">
    <property type="match status" value="1"/>
</dbReference>
<dbReference type="HAMAP" id="MF_02033">
    <property type="entry name" value="FtsA"/>
    <property type="match status" value="1"/>
</dbReference>
<dbReference type="PIRSF" id="PIRSF003101">
    <property type="entry name" value="FtsA"/>
    <property type="match status" value="1"/>
</dbReference>
<evidence type="ECO:0000313" key="9">
    <source>
        <dbReference type="Proteomes" id="UP000033774"/>
    </source>
</evidence>
<dbReference type="Gene3D" id="3.30.420.40">
    <property type="match status" value="1"/>
</dbReference>
<dbReference type="CDD" id="cd24048">
    <property type="entry name" value="ASKHA_NBD_FtsA"/>
    <property type="match status" value="1"/>
</dbReference>
<evidence type="ECO:0000256" key="2">
    <source>
        <dbReference type="ARBA" id="ARBA00022618"/>
    </source>
</evidence>
<sequence length="431" mass="45206">MGGTVRMSMRKGSTKARNGIVATLDLGTTKTTCLIARVDGGVPRVTGIGMIGSKGIKAGTIADIDAAEKNILSAVQAAEQMAGETIQGVIVSMTGGNLSSRVAQHELSIDSHEISDADVRRVLEAGRQNMEPTDRTMLHTIPVGFTIDGSRGIRDPRGMYGQRLGVNMHVVSASTSALKTLAMVIARCHLELDGVVAAPYAAGMSVLVPDEREMGCTLIDLGGGVTTMAVFFDGKLVFTDSVPIGGGHVTTDIARGLSTPLAHAERMKTLYGAALVASADEREIIEVPLVGEDDRLTAHHIPKSILTGIIQPRLEETFELVRSRLEASGLDKIAGRRAVLSGGASQLSGVRDLAAHILDKQVRVGKPQGFHGLPVDFAGPAYATCTGLIAHALQPTSEPAKGGRKTSAVAPTGMIGRLGLWLKENFLSSII</sequence>
<comment type="caution">
    <text evidence="8">The sequence shown here is derived from an EMBL/GenBank/DDBJ whole genome shotgun (WGS) entry which is preliminary data.</text>
</comment>
<evidence type="ECO:0000256" key="1">
    <source>
        <dbReference type="ARBA" id="ARBA00022475"/>
    </source>
</evidence>
<keyword evidence="3 5" id="KW-0472">Membrane</keyword>
<evidence type="ECO:0000259" key="7">
    <source>
        <dbReference type="SMART" id="SM00842"/>
    </source>
</evidence>
<evidence type="ECO:0000256" key="3">
    <source>
        <dbReference type="ARBA" id="ARBA00023136"/>
    </source>
</evidence>
<dbReference type="Pfam" id="PF14450">
    <property type="entry name" value="FtsA"/>
    <property type="match status" value="1"/>
</dbReference>
<keyword evidence="4 5" id="KW-0131">Cell cycle</keyword>
<evidence type="ECO:0000313" key="8">
    <source>
        <dbReference type="EMBL" id="KJV10447.1"/>
    </source>
</evidence>
<keyword evidence="2 5" id="KW-0132">Cell division</keyword>
<dbReference type="PANTHER" id="PTHR32432">
    <property type="entry name" value="CELL DIVISION PROTEIN FTSA-RELATED"/>
    <property type="match status" value="1"/>
</dbReference>
<comment type="function">
    <text evidence="5 6">Cell division protein that is involved in the assembly of the Z ring. May serve as a membrane anchor for the Z ring.</text>
</comment>
<evidence type="ECO:0000256" key="5">
    <source>
        <dbReference type="HAMAP-Rule" id="MF_02033"/>
    </source>
</evidence>
<reference evidence="8 9" key="1">
    <citation type="submission" date="2015-03" db="EMBL/GenBank/DDBJ databases">
        <title>Draft genome sequence of Elstera litoralis.</title>
        <authorList>
            <person name="Rahalkar M.C."/>
            <person name="Dhakephalkar P.K."/>
            <person name="Pore S.D."/>
            <person name="Arora P."/>
            <person name="Kapse N.G."/>
            <person name="Pandit P.S."/>
        </authorList>
    </citation>
    <scope>NUCLEOTIDE SEQUENCE [LARGE SCALE GENOMIC DNA]</scope>
    <source>
        <strain evidence="8 9">Dia-1</strain>
    </source>
</reference>
<dbReference type="GO" id="GO:0032153">
    <property type="term" value="C:cell division site"/>
    <property type="evidence" value="ECO:0007669"/>
    <property type="project" value="UniProtKB-UniRule"/>
</dbReference>
<dbReference type="InterPro" id="IPR050696">
    <property type="entry name" value="FtsA/MreB"/>
</dbReference>
<dbReference type="PATRIC" id="fig|552518.3.peg.4861"/>
<dbReference type="PANTHER" id="PTHR32432:SF4">
    <property type="entry name" value="CELL DIVISION PROTEIN FTSA"/>
    <property type="match status" value="1"/>
</dbReference>
<feature type="domain" description="SHS2" evidence="7">
    <location>
        <begin position="21"/>
        <end position="206"/>
    </location>
</feature>
<dbReference type="SUPFAM" id="SSF53067">
    <property type="entry name" value="Actin-like ATPase domain"/>
    <property type="match status" value="2"/>
</dbReference>
<dbReference type="GO" id="GO:0009898">
    <property type="term" value="C:cytoplasmic side of plasma membrane"/>
    <property type="evidence" value="ECO:0007669"/>
    <property type="project" value="UniProtKB-UniRule"/>
</dbReference>
<dbReference type="InterPro" id="IPR003494">
    <property type="entry name" value="SHS2_FtsA"/>
</dbReference>
<dbReference type="Pfam" id="PF02491">
    <property type="entry name" value="SHS2_FTSA"/>
    <property type="match status" value="1"/>
</dbReference>